<accession>A0A6J6BL71</accession>
<dbReference type="InterPro" id="IPR013708">
    <property type="entry name" value="Shikimate_DH-bd_N"/>
</dbReference>
<name>A0A6J6BL71_9ZZZZ</name>
<protein>
    <submittedName>
        <fullName evidence="2">Unannotated protein</fullName>
    </submittedName>
</protein>
<dbReference type="EMBL" id="CAEZST010000001">
    <property type="protein sequence ID" value="CAB4539454.1"/>
    <property type="molecule type" value="Genomic_DNA"/>
</dbReference>
<dbReference type="Gene3D" id="3.40.50.720">
    <property type="entry name" value="NAD(P)-binding Rossmann-like Domain"/>
    <property type="match status" value="1"/>
</dbReference>
<dbReference type="GO" id="GO:0019632">
    <property type="term" value="P:shikimate metabolic process"/>
    <property type="evidence" value="ECO:0007669"/>
    <property type="project" value="TreeGrafter"/>
</dbReference>
<dbReference type="PANTHER" id="PTHR21089:SF1">
    <property type="entry name" value="BIFUNCTIONAL 3-DEHYDROQUINATE DEHYDRATASE_SHIKIMATE DEHYDROGENASE, CHLOROPLASTIC"/>
    <property type="match status" value="1"/>
</dbReference>
<reference evidence="2" key="1">
    <citation type="submission" date="2020-05" db="EMBL/GenBank/DDBJ databases">
        <authorList>
            <person name="Chiriac C."/>
            <person name="Salcher M."/>
            <person name="Ghai R."/>
            <person name="Kavagutti S V."/>
        </authorList>
    </citation>
    <scope>NUCLEOTIDE SEQUENCE</scope>
</reference>
<dbReference type="SUPFAM" id="SSF53223">
    <property type="entry name" value="Aminoacid dehydrogenase-like, N-terminal domain"/>
    <property type="match status" value="1"/>
</dbReference>
<feature type="domain" description="Shikimate dehydrogenase substrate binding N-terminal" evidence="1">
    <location>
        <begin position="7"/>
        <end position="73"/>
    </location>
</feature>
<dbReference type="InterPro" id="IPR046346">
    <property type="entry name" value="Aminoacid_DH-like_N_sf"/>
</dbReference>
<dbReference type="GO" id="GO:0004764">
    <property type="term" value="F:shikimate 3-dehydrogenase (NADP+) activity"/>
    <property type="evidence" value="ECO:0007669"/>
    <property type="project" value="InterPro"/>
</dbReference>
<proteinExistence type="predicted"/>
<dbReference type="Gene3D" id="3.40.50.10860">
    <property type="entry name" value="Leucine Dehydrogenase, chain A, domain 1"/>
    <property type="match status" value="1"/>
</dbReference>
<dbReference type="AlphaFoldDB" id="A0A6J6BL71"/>
<dbReference type="SUPFAM" id="SSF51735">
    <property type="entry name" value="NAD(P)-binding Rossmann-fold domains"/>
    <property type="match status" value="1"/>
</dbReference>
<dbReference type="PANTHER" id="PTHR21089">
    <property type="entry name" value="SHIKIMATE DEHYDROGENASE"/>
    <property type="match status" value="1"/>
</dbReference>
<dbReference type="Pfam" id="PF08501">
    <property type="entry name" value="Shikimate_dh_N"/>
    <property type="match status" value="1"/>
</dbReference>
<evidence type="ECO:0000313" key="2">
    <source>
        <dbReference type="EMBL" id="CAB4539454.1"/>
    </source>
</evidence>
<evidence type="ECO:0000259" key="1">
    <source>
        <dbReference type="Pfam" id="PF08501"/>
    </source>
</evidence>
<dbReference type="InterPro" id="IPR036291">
    <property type="entry name" value="NAD(P)-bd_dom_sf"/>
</dbReference>
<sequence length="249" mass="27097">MTKKLAVLGSPIEHSLSPVIQLTALKSLGLEATFEKYEVSHLQSWLASHEGFDALSLTMPLKEQYLGIAKATDTFVDKALSANYLLMTQSGWVAHNTDVFGINQAIKHLQFKTVGVLGTGATARSALVALEGMEVKLWGRNQAALGDLTFKYSAISADIEKVLDCDLVISTLPADILPELVSTPRPGVLLDAVYSRPSPAGFEGYVSGIEMLIWQAIGQLRLLVNGSFQPFENEQVLYQQMKSSLELAE</sequence>
<dbReference type="InterPro" id="IPR022893">
    <property type="entry name" value="Shikimate_DH_fam"/>
</dbReference>
<dbReference type="GO" id="GO:0009423">
    <property type="term" value="P:chorismate biosynthetic process"/>
    <property type="evidence" value="ECO:0007669"/>
    <property type="project" value="TreeGrafter"/>
</dbReference>
<organism evidence="2">
    <name type="scientific">freshwater metagenome</name>
    <dbReference type="NCBI Taxonomy" id="449393"/>
    <lineage>
        <taxon>unclassified sequences</taxon>
        <taxon>metagenomes</taxon>
        <taxon>ecological metagenomes</taxon>
    </lineage>
</organism>
<gene>
    <name evidence="2" type="ORF">UFOPK1503_00140</name>
</gene>